<accession>A0A016U9P2</accession>
<gene>
    <name evidence="2" type="primary">Acey_s0050.g2022</name>
    <name evidence="2" type="ORF">Y032_0050g2022</name>
</gene>
<keyword evidence="1" id="KW-0472">Membrane</keyword>
<evidence type="ECO:0000313" key="2">
    <source>
        <dbReference type="EMBL" id="EYC11646.1"/>
    </source>
</evidence>
<keyword evidence="1" id="KW-0812">Transmembrane</keyword>
<evidence type="ECO:0000256" key="1">
    <source>
        <dbReference type="SAM" id="Phobius"/>
    </source>
</evidence>
<dbReference type="Proteomes" id="UP000024635">
    <property type="component" value="Unassembled WGS sequence"/>
</dbReference>
<comment type="caution">
    <text evidence="2">The sequence shown here is derived from an EMBL/GenBank/DDBJ whole genome shotgun (WGS) entry which is preliminary data.</text>
</comment>
<dbReference type="EMBL" id="JARK01001386">
    <property type="protein sequence ID" value="EYC11646.1"/>
    <property type="molecule type" value="Genomic_DNA"/>
</dbReference>
<reference evidence="3" key="1">
    <citation type="journal article" date="2015" name="Nat. Genet.">
        <title>The genome and transcriptome of the zoonotic hookworm Ancylostoma ceylanicum identify infection-specific gene families.</title>
        <authorList>
            <person name="Schwarz E.M."/>
            <person name="Hu Y."/>
            <person name="Antoshechkin I."/>
            <person name="Miller M.M."/>
            <person name="Sternberg P.W."/>
            <person name="Aroian R.V."/>
        </authorList>
    </citation>
    <scope>NUCLEOTIDE SEQUENCE</scope>
    <source>
        <strain evidence="3">HY135</strain>
    </source>
</reference>
<name>A0A016U9P2_9BILA</name>
<organism evidence="2 3">
    <name type="scientific">Ancylostoma ceylanicum</name>
    <dbReference type="NCBI Taxonomy" id="53326"/>
    <lineage>
        <taxon>Eukaryota</taxon>
        <taxon>Metazoa</taxon>
        <taxon>Ecdysozoa</taxon>
        <taxon>Nematoda</taxon>
        <taxon>Chromadorea</taxon>
        <taxon>Rhabditida</taxon>
        <taxon>Rhabditina</taxon>
        <taxon>Rhabditomorpha</taxon>
        <taxon>Strongyloidea</taxon>
        <taxon>Ancylostomatidae</taxon>
        <taxon>Ancylostomatinae</taxon>
        <taxon>Ancylostoma</taxon>
    </lineage>
</organism>
<protein>
    <submittedName>
        <fullName evidence="2">Uncharacterized protein</fullName>
    </submittedName>
</protein>
<sequence length="66" mass="7479">MDLESIAQKPKMALFILSHSYNCVSTASSSNNIIQLRLPIFLSITFFLSLHFIPHLRGVSCRRARS</sequence>
<feature type="transmembrane region" description="Helical" evidence="1">
    <location>
        <begin position="38"/>
        <end position="56"/>
    </location>
</feature>
<keyword evidence="3" id="KW-1185">Reference proteome</keyword>
<dbReference type="AlphaFoldDB" id="A0A016U9P2"/>
<keyword evidence="1" id="KW-1133">Transmembrane helix</keyword>
<evidence type="ECO:0000313" key="3">
    <source>
        <dbReference type="Proteomes" id="UP000024635"/>
    </source>
</evidence>
<proteinExistence type="predicted"/>